<evidence type="ECO:0000313" key="2">
    <source>
        <dbReference type="EMBL" id="MBP3192109.1"/>
    </source>
</evidence>
<name>A0A8J7RLX2_9BACT</name>
<dbReference type="AlphaFoldDB" id="A0A8J7RLX2"/>
<proteinExistence type="predicted"/>
<organism evidence="2 3">
    <name type="scientific">Natronogracilivirga saccharolytica</name>
    <dbReference type="NCBI Taxonomy" id="2812953"/>
    <lineage>
        <taxon>Bacteria</taxon>
        <taxon>Pseudomonadati</taxon>
        <taxon>Balneolota</taxon>
        <taxon>Balneolia</taxon>
        <taxon>Balneolales</taxon>
        <taxon>Cyclonatronaceae</taxon>
        <taxon>Natronogracilivirga</taxon>
    </lineage>
</organism>
<feature type="transmembrane region" description="Helical" evidence="1">
    <location>
        <begin position="12"/>
        <end position="32"/>
    </location>
</feature>
<keyword evidence="3" id="KW-1185">Reference proteome</keyword>
<gene>
    <name evidence="2" type="ORF">NATSA_05485</name>
</gene>
<protein>
    <submittedName>
        <fullName evidence="2">Uncharacterized protein</fullName>
    </submittedName>
</protein>
<keyword evidence="1" id="KW-0472">Membrane</keyword>
<dbReference type="Proteomes" id="UP000673975">
    <property type="component" value="Unassembled WGS sequence"/>
</dbReference>
<keyword evidence="1" id="KW-1133">Transmembrane helix</keyword>
<dbReference type="EMBL" id="JAFIDN010000003">
    <property type="protein sequence ID" value="MBP3192109.1"/>
    <property type="molecule type" value="Genomic_DNA"/>
</dbReference>
<accession>A0A8J7RLX2</accession>
<sequence>MNNKKKPNTMLIRLGAMVIILIGIYFAVILVIDRTDPLTHSRDVPVPDHFIIDGEPLIESIVRWSKDENLDRDAINNQLPDGFELLILDEDINANEAPNYLIISRGESELPELSPLLSDVGFTHNFRNLVVYEVRERELFPVLAIDDESITDEHGNRMIDQVPAANGYALLLEPFENDALYDDAVTLIEIVMMDDEGRDASDDIVIYWDTSESVFKATNTFGAP</sequence>
<dbReference type="RefSeq" id="WP_210511005.1">
    <property type="nucleotide sequence ID" value="NZ_JAFIDN010000003.1"/>
</dbReference>
<comment type="caution">
    <text evidence="2">The sequence shown here is derived from an EMBL/GenBank/DDBJ whole genome shotgun (WGS) entry which is preliminary data.</text>
</comment>
<evidence type="ECO:0000313" key="3">
    <source>
        <dbReference type="Proteomes" id="UP000673975"/>
    </source>
</evidence>
<evidence type="ECO:0000256" key="1">
    <source>
        <dbReference type="SAM" id="Phobius"/>
    </source>
</evidence>
<keyword evidence="1" id="KW-0812">Transmembrane</keyword>
<reference evidence="2" key="1">
    <citation type="submission" date="2021-02" db="EMBL/GenBank/DDBJ databases">
        <title>Natronogracilivirga saccharolytica gen. nov. sp. nov. a new anaerobic, haloalkiliphilic carbohydrate-fermenting bacterium from soda lake and proposing of Cyclonatronumiaceae fam. nov. in the phylum Balneolaeota.</title>
        <authorList>
            <person name="Zhilina T.N."/>
            <person name="Sorokin D.Y."/>
            <person name="Zavarzina D.G."/>
            <person name="Toshchakov S.V."/>
            <person name="Kublanov I.V."/>
        </authorList>
    </citation>
    <scope>NUCLEOTIDE SEQUENCE</scope>
    <source>
        <strain evidence="2">Z-1702</strain>
    </source>
</reference>